<dbReference type="PANTHER" id="PTHR30349">
    <property type="entry name" value="PHAGE INTEGRASE-RELATED"/>
    <property type="match status" value="1"/>
</dbReference>
<dbReference type="InterPro" id="IPR004107">
    <property type="entry name" value="Integrase_SAM-like_N"/>
</dbReference>
<proteinExistence type="inferred from homology"/>
<dbReference type="SUPFAM" id="SSF56349">
    <property type="entry name" value="DNA breaking-rejoining enzymes"/>
    <property type="match status" value="1"/>
</dbReference>
<protein>
    <submittedName>
        <fullName evidence="6">Integrase</fullName>
    </submittedName>
</protein>
<keyword evidence="3" id="KW-0238">DNA-binding</keyword>
<dbReference type="InterPro" id="IPR002104">
    <property type="entry name" value="Integrase_catalytic"/>
</dbReference>
<dbReference type="EMBL" id="PCYM01000004">
    <property type="protein sequence ID" value="PIR47662.1"/>
    <property type="molecule type" value="Genomic_DNA"/>
</dbReference>
<dbReference type="GO" id="GO:0006310">
    <property type="term" value="P:DNA recombination"/>
    <property type="evidence" value="ECO:0007669"/>
    <property type="project" value="UniProtKB-KW"/>
</dbReference>
<evidence type="ECO:0000259" key="5">
    <source>
        <dbReference type="PROSITE" id="PS51898"/>
    </source>
</evidence>
<dbReference type="InterPro" id="IPR013762">
    <property type="entry name" value="Integrase-like_cat_sf"/>
</dbReference>
<dbReference type="Gene3D" id="1.10.443.10">
    <property type="entry name" value="Intergrase catalytic core"/>
    <property type="match status" value="1"/>
</dbReference>
<evidence type="ECO:0000256" key="3">
    <source>
        <dbReference type="ARBA" id="ARBA00023125"/>
    </source>
</evidence>
<keyword evidence="4" id="KW-0233">DNA recombination</keyword>
<evidence type="ECO:0000313" key="7">
    <source>
        <dbReference type="Proteomes" id="UP000230084"/>
    </source>
</evidence>
<sequence>MNTQTSIQNALNQAHDLLYLKQYSSATRRSYLGCLRRFLQQYPDTQSPNTEHIKQFLLALHKNARAAQTCNSYLHAIKFYYQDVLHIACPIHLPYAKRPTRLPVTISHDNIEKMLASLQNNKHKVMIALAYGAGLRVSELTNLRAGSVDFSRGVLLVFQGKGRKDRITLLPKSLIPALASFTAGKAEDDYLFESQRGGRLSSRTLQIVFEHACQQVNITPSATFHSLRHSFATHLLENGTDIRHIQHLLGHTNIRTTQRYTHVATTFLQSIASPL</sequence>
<feature type="domain" description="Tyr recombinase" evidence="5">
    <location>
        <begin position="101"/>
        <end position="273"/>
    </location>
</feature>
<keyword evidence="2" id="KW-0229">DNA integration</keyword>
<evidence type="ECO:0000256" key="2">
    <source>
        <dbReference type="ARBA" id="ARBA00022908"/>
    </source>
</evidence>
<dbReference type="AlphaFoldDB" id="A0A2H0RM86"/>
<comment type="similarity">
    <text evidence="1">Belongs to the 'phage' integrase family.</text>
</comment>
<organism evidence="6 7">
    <name type="scientific">Candidatus Uhrbacteria bacterium CG10_big_fil_rev_8_21_14_0_10_50_16</name>
    <dbReference type="NCBI Taxonomy" id="1975039"/>
    <lineage>
        <taxon>Bacteria</taxon>
        <taxon>Candidatus Uhriibacteriota</taxon>
    </lineage>
</organism>
<name>A0A2H0RM86_9BACT</name>
<dbReference type="PANTHER" id="PTHR30349:SF64">
    <property type="entry name" value="PROPHAGE INTEGRASE INTD-RELATED"/>
    <property type="match status" value="1"/>
</dbReference>
<dbReference type="GO" id="GO:0015074">
    <property type="term" value="P:DNA integration"/>
    <property type="evidence" value="ECO:0007669"/>
    <property type="project" value="UniProtKB-KW"/>
</dbReference>
<dbReference type="GO" id="GO:0003677">
    <property type="term" value="F:DNA binding"/>
    <property type="evidence" value="ECO:0007669"/>
    <property type="project" value="UniProtKB-KW"/>
</dbReference>
<dbReference type="Pfam" id="PF00589">
    <property type="entry name" value="Phage_integrase"/>
    <property type="match status" value="1"/>
</dbReference>
<dbReference type="PROSITE" id="PS51898">
    <property type="entry name" value="TYR_RECOMBINASE"/>
    <property type="match status" value="1"/>
</dbReference>
<dbReference type="InterPro" id="IPR010998">
    <property type="entry name" value="Integrase_recombinase_N"/>
</dbReference>
<gene>
    <name evidence="6" type="ORF">COV06_02500</name>
</gene>
<reference evidence="6 7" key="1">
    <citation type="submission" date="2017-09" db="EMBL/GenBank/DDBJ databases">
        <title>Depth-based differentiation of microbial function through sediment-hosted aquifers and enrichment of novel symbionts in the deep terrestrial subsurface.</title>
        <authorList>
            <person name="Probst A.J."/>
            <person name="Ladd B."/>
            <person name="Jarett J.K."/>
            <person name="Geller-Mcgrath D.E."/>
            <person name="Sieber C.M."/>
            <person name="Emerson J.B."/>
            <person name="Anantharaman K."/>
            <person name="Thomas B.C."/>
            <person name="Malmstrom R."/>
            <person name="Stieglmeier M."/>
            <person name="Klingl A."/>
            <person name="Woyke T."/>
            <person name="Ryan C.M."/>
            <person name="Banfield J.F."/>
        </authorList>
    </citation>
    <scope>NUCLEOTIDE SEQUENCE [LARGE SCALE GENOMIC DNA]</scope>
    <source>
        <strain evidence="6">CG10_big_fil_rev_8_21_14_0_10_50_16</strain>
    </source>
</reference>
<dbReference type="Gene3D" id="1.10.150.130">
    <property type="match status" value="1"/>
</dbReference>
<dbReference type="InterPro" id="IPR050090">
    <property type="entry name" value="Tyrosine_recombinase_XerCD"/>
</dbReference>
<accession>A0A2H0RM86</accession>
<dbReference type="InterPro" id="IPR011010">
    <property type="entry name" value="DNA_brk_join_enz"/>
</dbReference>
<comment type="caution">
    <text evidence="6">The sequence shown here is derived from an EMBL/GenBank/DDBJ whole genome shotgun (WGS) entry which is preliminary data.</text>
</comment>
<evidence type="ECO:0000313" key="6">
    <source>
        <dbReference type="EMBL" id="PIR47662.1"/>
    </source>
</evidence>
<dbReference type="Pfam" id="PF13495">
    <property type="entry name" value="Phage_int_SAM_4"/>
    <property type="match status" value="1"/>
</dbReference>
<evidence type="ECO:0000256" key="4">
    <source>
        <dbReference type="ARBA" id="ARBA00023172"/>
    </source>
</evidence>
<dbReference type="Proteomes" id="UP000230084">
    <property type="component" value="Unassembled WGS sequence"/>
</dbReference>
<evidence type="ECO:0000256" key="1">
    <source>
        <dbReference type="ARBA" id="ARBA00008857"/>
    </source>
</evidence>